<accession>A0A090WGX0</accession>
<sequence length="109" mass="12175">MANKWGGIPIEVENLVLKRDTSCVYCGVTFTKDDKSRKTKQSWEHIVNDIRINGADNIALCCMSCNASKGAKLLEVWLESNYCKNKGISKDNVARVVKEAIENKPKIVS</sequence>
<evidence type="ECO:0000313" key="2">
    <source>
        <dbReference type="Proteomes" id="UP000029647"/>
    </source>
</evidence>
<dbReference type="Proteomes" id="UP000029647">
    <property type="component" value="Unassembled WGS sequence"/>
</dbReference>
<organism evidence="1 2">
    <name type="scientific">Nonlabens ulvanivorans</name>
    <name type="common">Persicivirga ulvanivorans</name>
    <dbReference type="NCBI Taxonomy" id="906888"/>
    <lineage>
        <taxon>Bacteria</taxon>
        <taxon>Pseudomonadati</taxon>
        <taxon>Bacteroidota</taxon>
        <taxon>Flavobacteriia</taxon>
        <taxon>Flavobacteriales</taxon>
        <taxon>Flavobacteriaceae</taxon>
        <taxon>Nonlabens</taxon>
    </lineage>
</organism>
<protein>
    <recommendedName>
        <fullName evidence="3">HNH endonuclease</fullName>
    </recommendedName>
</protein>
<evidence type="ECO:0000313" key="1">
    <source>
        <dbReference type="EMBL" id="GAL76226.1"/>
    </source>
</evidence>
<comment type="caution">
    <text evidence="1">The sequence shown here is derived from an EMBL/GenBank/DDBJ whole genome shotgun (WGS) entry which is preliminary data.</text>
</comment>
<reference evidence="1 2" key="1">
    <citation type="journal article" date="2014" name="Genome Announc.">
        <title>Draft Genome Sequences of Marine Flavobacterium Nonlabens Strains NR17, NR24, NR27, NR32, NR33, and Ara13.</title>
        <authorList>
            <person name="Nakanishi M."/>
            <person name="Meirelles P."/>
            <person name="Suzuki R."/>
            <person name="Takatani N."/>
            <person name="Mino S."/>
            <person name="Suda W."/>
            <person name="Oshima K."/>
            <person name="Hattori M."/>
            <person name="Ohkuma M."/>
            <person name="Hosokawa M."/>
            <person name="Miyashita K."/>
            <person name="Thompson F.L."/>
            <person name="Niwa A."/>
            <person name="Sawabe T."/>
            <person name="Sawabe T."/>
        </authorList>
    </citation>
    <scope>NUCLEOTIDE SEQUENCE [LARGE SCALE GENOMIC DNA]</scope>
    <source>
        <strain evidence="2">JCM19275</strain>
    </source>
</reference>
<gene>
    <name evidence="1" type="ORF">JCM19275_632</name>
</gene>
<name>A0A090WGX0_NONUL</name>
<evidence type="ECO:0008006" key="3">
    <source>
        <dbReference type="Google" id="ProtNLM"/>
    </source>
</evidence>
<proteinExistence type="predicted"/>
<dbReference type="EMBL" id="BBNT01000009">
    <property type="protein sequence ID" value="GAL76226.1"/>
    <property type="molecule type" value="Genomic_DNA"/>
</dbReference>
<dbReference type="AlphaFoldDB" id="A0A090WGX0"/>
<dbReference type="Gene3D" id="1.10.30.50">
    <property type="match status" value="1"/>
</dbReference>